<comment type="caution">
    <text evidence="2">The sequence shown here is derived from an EMBL/GenBank/DDBJ whole genome shotgun (WGS) entry which is preliminary data.</text>
</comment>
<feature type="transmembrane region" description="Helical" evidence="1">
    <location>
        <begin position="146"/>
        <end position="168"/>
    </location>
</feature>
<feature type="transmembrane region" description="Helical" evidence="1">
    <location>
        <begin position="111"/>
        <end position="134"/>
    </location>
</feature>
<accession>A0A917N4V6</accession>
<gene>
    <name evidence="2" type="ORF">GCM10011482_14050</name>
</gene>
<organism evidence="2 3">
    <name type="scientific">Enterococcus alcedinis</name>
    <dbReference type="NCBI Taxonomy" id="1274384"/>
    <lineage>
        <taxon>Bacteria</taxon>
        <taxon>Bacillati</taxon>
        <taxon>Bacillota</taxon>
        <taxon>Bacilli</taxon>
        <taxon>Lactobacillales</taxon>
        <taxon>Enterococcaceae</taxon>
        <taxon>Enterococcus</taxon>
    </lineage>
</organism>
<keyword evidence="1" id="KW-0472">Membrane</keyword>
<evidence type="ECO:0000256" key="1">
    <source>
        <dbReference type="SAM" id="Phobius"/>
    </source>
</evidence>
<keyword evidence="3" id="KW-1185">Reference proteome</keyword>
<dbReference type="Proteomes" id="UP000622610">
    <property type="component" value="Unassembled WGS sequence"/>
</dbReference>
<protein>
    <recommendedName>
        <fullName evidence="4">DUF1700 domain-containing protein</fullName>
    </recommendedName>
</protein>
<reference evidence="2" key="2">
    <citation type="submission" date="2020-09" db="EMBL/GenBank/DDBJ databases">
        <authorList>
            <person name="Sun Q."/>
            <person name="Sedlacek I."/>
        </authorList>
    </citation>
    <scope>NUCLEOTIDE SEQUENCE</scope>
    <source>
        <strain evidence="2">CCM 8433</strain>
    </source>
</reference>
<dbReference type="Pfam" id="PF22564">
    <property type="entry name" value="HAAS"/>
    <property type="match status" value="1"/>
</dbReference>
<evidence type="ECO:0008006" key="4">
    <source>
        <dbReference type="Google" id="ProtNLM"/>
    </source>
</evidence>
<reference evidence="2" key="1">
    <citation type="journal article" date="2014" name="Int. J. Syst. Evol. Microbiol.">
        <title>Complete genome sequence of Corynebacterium casei LMG S-19264T (=DSM 44701T), isolated from a smear-ripened cheese.</title>
        <authorList>
            <consortium name="US DOE Joint Genome Institute (JGI-PGF)"/>
            <person name="Walter F."/>
            <person name="Albersmeier A."/>
            <person name="Kalinowski J."/>
            <person name="Ruckert C."/>
        </authorList>
    </citation>
    <scope>NUCLEOTIDE SEQUENCE</scope>
    <source>
        <strain evidence="2">CCM 8433</strain>
    </source>
</reference>
<sequence length="195" mass="21464">MNREQYLQQLKKYLKKMPSEDYVDAMDYFTEYFDEAGPENEQAVMETLGSPKQAANDVLSQLFEKQKNPSNQKWSAKQLWGVSFLAILAAPIGIPLAITVIALLFSAILLWLSFILVLASLALAGFLAGVKLILRGVIAAPFSYGGALILVGLGVLMVGIGLLMLLAIPKLWHSMKKFTIVSLSKLTMRKKVSLS</sequence>
<name>A0A917N4V6_9ENTE</name>
<evidence type="ECO:0000313" key="3">
    <source>
        <dbReference type="Proteomes" id="UP000622610"/>
    </source>
</evidence>
<feature type="transmembrane region" description="Helical" evidence="1">
    <location>
        <begin position="79"/>
        <end position="105"/>
    </location>
</feature>
<dbReference type="EMBL" id="BMDT01000005">
    <property type="protein sequence ID" value="GGI65751.1"/>
    <property type="molecule type" value="Genomic_DNA"/>
</dbReference>
<dbReference type="AlphaFoldDB" id="A0A917N4V6"/>
<dbReference type="RefSeq" id="WP_188367587.1">
    <property type="nucleotide sequence ID" value="NZ_BMDT01000005.1"/>
</dbReference>
<evidence type="ECO:0000313" key="2">
    <source>
        <dbReference type="EMBL" id="GGI65751.1"/>
    </source>
</evidence>
<proteinExistence type="predicted"/>
<keyword evidence="1" id="KW-1133">Transmembrane helix</keyword>
<keyword evidence="1" id="KW-0812">Transmembrane</keyword>